<dbReference type="InterPro" id="IPR017853">
    <property type="entry name" value="GH"/>
</dbReference>
<reference evidence="4 5" key="1">
    <citation type="journal article" date="2011" name="Science">
        <title>Comparative functional genomics of the fission yeasts.</title>
        <authorList>
            <person name="Rhind N."/>
            <person name="Chen Z."/>
            <person name="Yassour M."/>
            <person name="Thompson D.A."/>
            <person name="Haas B.J."/>
            <person name="Habib N."/>
            <person name="Wapinski I."/>
            <person name="Roy S."/>
            <person name="Lin M.F."/>
            <person name="Heiman D.I."/>
            <person name="Young S.K."/>
            <person name="Furuya K."/>
            <person name="Guo Y."/>
            <person name="Pidoux A."/>
            <person name="Chen H.M."/>
            <person name="Robbertse B."/>
            <person name="Goldberg J.M."/>
            <person name="Aoki K."/>
            <person name="Bayne E.H."/>
            <person name="Berlin A.M."/>
            <person name="Desjardins C.A."/>
            <person name="Dobbs E."/>
            <person name="Dukaj L."/>
            <person name="Fan L."/>
            <person name="FitzGerald M.G."/>
            <person name="French C."/>
            <person name="Gujja S."/>
            <person name="Hansen K."/>
            <person name="Keifenheim D."/>
            <person name="Levin J.Z."/>
            <person name="Mosher R.A."/>
            <person name="Mueller C.A."/>
            <person name="Pfiffner J."/>
            <person name="Priest M."/>
            <person name="Russ C."/>
            <person name="Smialowska A."/>
            <person name="Swoboda P."/>
            <person name="Sykes S.M."/>
            <person name="Vaughn M."/>
            <person name="Vengrova S."/>
            <person name="Yoder R."/>
            <person name="Zeng Q."/>
            <person name="Allshire R."/>
            <person name="Baulcombe D."/>
            <person name="Birren B.W."/>
            <person name="Brown W."/>
            <person name="Ekwall K."/>
            <person name="Kellis M."/>
            <person name="Leatherwood J."/>
            <person name="Levin H."/>
            <person name="Margalit H."/>
            <person name="Martienssen R."/>
            <person name="Nieduszynski C.A."/>
            <person name="Spatafora J.W."/>
            <person name="Friedman N."/>
            <person name="Dalgaard J.Z."/>
            <person name="Baumann P."/>
            <person name="Niki H."/>
            <person name="Regev A."/>
            <person name="Nusbaum C."/>
        </authorList>
    </citation>
    <scope>NUCLEOTIDE SEQUENCE [LARGE SCALE GENOMIC DNA]</scope>
    <source>
        <strain evidence="5">yFS286</strain>
    </source>
</reference>
<keyword evidence="2" id="KW-0732">Signal</keyword>
<evidence type="ECO:0000313" key="5">
    <source>
        <dbReference type="Proteomes" id="UP000016088"/>
    </source>
</evidence>
<feature type="chain" id="PRO_5004554492" evidence="2">
    <location>
        <begin position="20"/>
        <end position="478"/>
    </location>
</feature>
<dbReference type="HOGENOM" id="CLU_605752_0_0_1"/>
<evidence type="ECO:0000313" key="4">
    <source>
        <dbReference type="EMBL" id="EPX72732.1"/>
    </source>
</evidence>
<evidence type="ECO:0000256" key="1">
    <source>
        <dbReference type="SAM" id="MobiDB-lite"/>
    </source>
</evidence>
<dbReference type="InterPro" id="IPR053183">
    <property type="entry name" value="ASL1"/>
</dbReference>
<dbReference type="PANTHER" id="PTHR34154">
    <property type="entry name" value="ALKALI-SENSITIVE LINKAGE PROTEIN 1"/>
    <property type="match status" value="1"/>
</dbReference>
<dbReference type="RefSeq" id="XP_013018368.1">
    <property type="nucleotide sequence ID" value="XM_013162914.1"/>
</dbReference>
<dbReference type="VEuPathDB" id="FungiDB:SOCG_00494"/>
<evidence type="ECO:0000256" key="2">
    <source>
        <dbReference type="SAM" id="SignalP"/>
    </source>
</evidence>
<proteinExistence type="predicted"/>
<dbReference type="eggNOG" id="ENOG502RXK9">
    <property type="taxonomic scope" value="Eukaryota"/>
</dbReference>
<dbReference type="Proteomes" id="UP000016088">
    <property type="component" value="Unassembled WGS sequence"/>
</dbReference>
<dbReference type="AlphaFoldDB" id="S9PXM6"/>
<dbReference type="OMA" id="SHKRGVC"/>
<dbReference type="GeneID" id="25029478"/>
<dbReference type="GO" id="GO:0009277">
    <property type="term" value="C:fungal-type cell wall"/>
    <property type="evidence" value="ECO:0007669"/>
    <property type="project" value="EnsemblFungi"/>
</dbReference>
<accession>S9PXM6</accession>
<dbReference type="SUPFAM" id="SSF51445">
    <property type="entry name" value="(Trans)glycosidases"/>
    <property type="match status" value="1"/>
</dbReference>
<feature type="signal peptide" evidence="2">
    <location>
        <begin position="1"/>
        <end position="19"/>
    </location>
</feature>
<dbReference type="GO" id="GO:0005576">
    <property type="term" value="C:extracellular region"/>
    <property type="evidence" value="ECO:0007669"/>
    <property type="project" value="EnsemblFungi"/>
</dbReference>
<keyword evidence="5" id="KW-1185">Reference proteome</keyword>
<evidence type="ECO:0000259" key="3">
    <source>
        <dbReference type="Pfam" id="PF11790"/>
    </source>
</evidence>
<sequence>MRVFLTHLLFLALLGISLALPYAPLNHRHHRRDGIDVTTTFETVVKKVYVTVNANGSYPVTSSQTSPSSATISKDVATTPVLKSNTTGPALWNNDTIPATSTSAAPNGAMDKIHSTPVSSFSATSKAAPVSSSAASSSSEVNSATPSSATSEAVPSSSTAASSSAEAKSATSSSVASRATPAVSSSAAPAPSSSSLTPVISRGAPLPSNSINVPAGNAALTNAISSSSSSSSSKSASATPSGQKSSKRGLAWIGSTSPSVADKFKGFANWYYNWGSEPSNLDSSFEFIQSQHSADGIQSASSTYKNGATVFGFNEPDLSNMDAGQAAALYKQYLTPLRRNGNIKSLGSPAISNVGVDWLSKFMGSCSDCNIDFIVAHWYGTGADQLKGLVNALSSTYNMPIWITEFACTNWDVSKLPSLSDVYRVFEESIEFLENNDAVERYAWFAPAANLGASVGENNALVTAAGELSGLGSKYISI</sequence>
<dbReference type="EMBL" id="KE503207">
    <property type="protein sequence ID" value="EPX72732.1"/>
    <property type="molecule type" value="Genomic_DNA"/>
</dbReference>
<gene>
    <name evidence="4" type="ORF">SOCG_00494</name>
</gene>
<dbReference type="InterPro" id="IPR024655">
    <property type="entry name" value="Asl1_glyco_hydro_catalytic"/>
</dbReference>
<dbReference type="OrthoDB" id="43654at2759"/>
<feature type="region of interest" description="Disordered" evidence="1">
    <location>
        <begin position="223"/>
        <end position="250"/>
    </location>
</feature>
<feature type="region of interest" description="Disordered" evidence="1">
    <location>
        <begin position="84"/>
        <end position="111"/>
    </location>
</feature>
<organism evidence="4 5">
    <name type="scientific">Schizosaccharomyces octosporus (strain yFS286)</name>
    <name type="common">Fission yeast</name>
    <name type="synonym">Octosporomyces octosporus</name>
    <dbReference type="NCBI Taxonomy" id="483514"/>
    <lineage>
        <taxon>Eukaryota</taxon>
        <taxon>Fungi</taxon>
        <taxon>Dikarya</taxon>
        <taxon>Ascomycota</taxon>
        <taxon>Taphrinomycotina</taxon>
        <taxon>Schizosaccharomycetes</taxon>
        <taxon>Schizosaccharomycetales</taxon>
        <taxon>Schizosaccharomycetaceae</taxon>
        <taxon>Schizosaccharomyces</taxon>
    </lineage>
</organism>
<feature type="region of interest" description="Disordered" evidence="1">
    <location>
        <begin position="132"/>
        <end position="177"/>
    </location>
</feature>
<dbReference type="GO" id="GO:0071966">
    <property type="term" value="P:fungal-type cell wall polysaccharide metabolic process"/>
    <property type="evidence" value="ECO:0007669"/>
    <property type="project" value="EnsemblFungi"/>
</dbReference>
<protein>
    <submittedName>
        <fullName evidence="4">Cell wall protein Asl1</fullName>
    </submittedName>
</protein>
<dbReference type="Gene3D" id="3.20.20.80">
    <property type="entry name" value="Glycosidases"/>
    <property type="match status" value="1"/>
</dbReference>
<name>S9PXM6_SCHOY</name>
<feature type="compositionally biased region" description="Polar residues" evidence="1">
    <location>
        <begin position="84"/>
        <end position="105"/>
    </location>
</feature>
<feature type="compositionally biased region" description="Low complexity" evidence="1">
    <location>
        <begin position="225"/>
        <end position="238"/>
    </location>
</feature>
<dbReference type="PANTHER" id="PTHR34154:SF3">
    <property type="entry name" value="ALKALI-SENSITIVE LINKAGE PROTEIN 1"/>
    <property type="match status" value="1"/>
</dbReference>
<feature type="domain" description="Asl1-like glycosyl hydrolase catalytic" evidence="3">
    <location>
        <begin position="249"/>
        <end position="475"/>
    </location>
</feature>
<dbReference type="Pfam" id="PF11790">
    <property type="entry name" value="Glyco_hydro_cc"/>
    <property type="match status" value="1"/>
</dbReference>